<evidence type="ECO:0008006" key="3">
    <source>
        <dbReference type="Google" id="ProtNLM"/>
    </source>
</evidence>
<evidence type="ECO:0000313" key="1">
    <source>
        <dbReference type="EMBL" id="EEG48150.1"/>
    </source>
</evidence>
<dbReference type="eggNOG" id="COG0039">
    <property type="taxonomic scope" value="Bacteria"/>
</dbReference>
<dbReference type="PATRIC" id="fig|476272.21.peg.1094"/>
<dbReference type="SUPFAM" id="SSF51735">
    <property type="entry name" value="NAD(P)-binding Rossmann-fold domains"/>
    <property type="match status" value="1"/>
</dbReference>
<dbReference type="HOGENOM" id="CLU_054719_0_0_9"/>
<sequence>MREKVNSDVVIEVQRDPRTSKGRFVVSHPGMLQGEEGLHWLDSGRLSQEKTNQGLIEAIYRGEVIGQNTSWLDDVAWEKRDLYWREWMKKKKVVHLLALGDVGGTVLIGLKLLGADCIQEIGICDLDEKVCRRWECEMNQTAFPWDYDRLPPVKVVDTQKLFDCDLFVFCASKGIPPVGAKVEDVRMAQFEANRTIVESFARMARLRNFQGVFAVVSDPVDPLCKAAFLASNEDENGKFDKKGLLPEQIQGYGLGVMNARAAYYAKQEERFADFLTEGRAYGPHGQDLVIANSIENYDDERSVELTKMAVEANLRTRELGFKPYIAPALSSAAISLILTMKGEWHYSSNFLGGVYMGSRNRYTMQGLEIESLPLPQKLYKRLTRAYEGLGAIL</sequence>
<comment type="caution">
    <text evidence="1">The sequence shown here is derived from an EMBL/GenBank/DDBJ whole genome shotgun (WGS) entry which is preliminary data.</text>
</comment>
<dbReference type="Gene3D" id="3.40.50.720">
    <property type="entry name" value="NAD(P)-binding Rossmann-like Domain"/>
    <property type="match status" value="1"/>
</dbReference>
<dbReference type="RefSeq" id="WP_005950756.1">
    <property type="nucleotide sequence ID" value="NZ_CP136423.1"/>
</dbReference>
<dbReference type="AlphaFoldDB" id="C0CQ07"/>
<keyword evidence="2" id="KW-1185">Reference proteome</keyword>
<proteinExistence type="predicted"/>
<name>C0CQ07_BLAHS</name>
<dbReference type="EMBL" id="ACBZ01000161">
    <property type="protein sequence ID" value="EEG48150.1"/>
    <property type="molecule type" value="Genomic_DNA"/>
</dbReference>
<organism evidence="1 2">
    <name type="scientific">Blautia hydrogenotrophica (strain DSM 10507 / JCM 14656 / S5a33)</name>
    <name type="common">Ruminococcus hydrogenotrophicus</name>
    <dbReference type="NCBI Taxonomy" id="476272"/>
    <lineage>
        <taxon>Bacteria</taxon>
        <taxon>Bacillati</taxon>
        <taxon>Bacillota</taxon>
        <taxon>Clostridia</taxon>
        <taxon>Lachnospirales</taxon>
        <taxon>Lachnospiraceae</taxon>
        <taxon>Blautia</taxon>
    </lineage>
</organism>
<gene>
    <name evidence="1" type="ORF">RUMHYD_02959</name>
</gene>
<reference evidence="1 2" key="1">
    <citation type="submission" date="2009-01" db="EMBL/GenBank/DDBJ databases">
        <authorList>
            <person name="Fulton L."/>
            <person name="Clifton S."/>
            <person name="Fulton B."/>
            <person name="Xu J."/>
            <person name="Minx P."/>
            <person name="Pepin K.H."/>
            <person name="Johnson M."/>
            <person name="Bhonagiri V."/>
            <person name="Nash W.E."/>
            <person name="Mardis E.R."/>
            <person name="Wilson R.K."/>
        </authorList>
    </citation>
    <scope>NUCLEOTIDE SEQUENCE [LARGE SCALE GENOMIC DNA]</scope>
    <source>
        <strain evidence="2">DSM 10507 / JCM 14656 / S5a33</strain>
    </source>
</reference>
<evidence type="ECO:0000313" key="2">
    <source>
        <dbReference type="Proteomes" id="UP000003100"/>
    </source>
</evidence>
<reference evidence="1 2" key="2">
    <citation type="submission" date="2009-02" db="EMBL/GenBank/DDBJ databases">
        <title>Draft genome sequence of Blautia hydrogenotrophica DSM 10507 (Ruminococcus hydrogenotrophicus DSM 10507).</title>
        <authorList>
            <person name="Sudarsanam P."/>
            <person name="Ley R."/>
            <person name="Guruge J."/>
            <person name="Turnbaugh P.J."/>
            <person name="Mahowald M."/>
            <person name="Liep D."/>
            <person name="Gordon J."/>
        </authorList>
    </citation>
    <scope>NUCLEOTIDE SEQUENCE [LARGE SCALE GENOMIC DNA]</scope>
    <source>
        <strain evidence="2">DSM 10507 / JCM 14656 / S5a33</strain>
    </source>
</reference>
<dbReference type="InterPro" id="IPR036291">
    <property type="entry name" value="NAD(P)-bd_dom_sf"/>
</dbReference>
<dbReference type="Proteomes" id="UP000003100">
    <property type="component" value="Unassembled WGS sequence"/>
</dbReference>
<dbReference type="GeneID" id="86822498"/>
<protein>
    <recommendedName>
        <fullName evidence="3">L-lactate dehydrogenase</fullName>
    </recommendedName>
</protein>
<accession>C0CQ07</accession>